<dbReference type="Proteomes" id="UP001501706">
    <property type="component" value="Unassembled WGS sequence"/>
</dbReference>
<keyword evidence="4" id="KW-1185">Reference proteome</keyword>
<dbReference type="InterPro" id="IPR028098">
    <property type="entry name" value="Glyco_trans_4-like_N"/>
</dbReference>
<evidence type="ECO:0000313" key="4">
    <source>
        <dbReference type="Proteomes" id="UP001501706"/>
    </source>
</evidence>
<dbReference type="PANTHER" id="PTHR46401:SF2">
    <property type="entry name" value="GLYCOSYLTRANSFERASE WBBK-RELATED"/>
    <property type="match status" value="1"/>
</dbReference>
<dbReference type="Gene3D" id="3.40.50.2000">
    <property type="entry name" value="Glycogen Phosphorylase B"/>
    <property type="match status" value="2"/>
</dbReference>
<evidence type="ECO:0000259" key="2">
    <source>
        <dbReference type="Pfam" id="PF13439"/>
    </source>
</evidence>
<evidence type="ECO:0000313" key="3">
    <source>
        <dbReference type="EMBL" id="GAA0505497.1"/>
    </source>
</evidence>
<dbReference type="RefSeq" id="WP_343927584.1">
    <property type="nucleotide sequence ID" value="NZ_BAAAEN010000007.1"/>
</dbReference>
<organism evidence="3 4">
    <name type="scientific">Pigmentiphaga daeguensis</name>
    <dbReference type="NCBI Taxonomy" id="414049"/>
    <lineage>
        <taxon>Bacteria</taxon>
        <taxon>Pseudomonadati</taxon>
        <taxon>Pseudomonadota</taxon>
        <taxon>Betaproteobacteria</taxon>
        <taxon>Burkholderiales</taxon>
        <taxon>Alcaligenaceae</taxon>
        <taxon>Pigmentiphaga</taxon>
    </lineage>
</organism>
<reference evidence="3 4" key="1">
    <citation type="journal article" date="2019" name="Int. J. Syst. Evol. Microbiol.">
        <title>The Global Catalogue of Microorganisms (GCM) 10K type strain sequencing project: providing services to taxonomists for standard genome sequencing and annotation.</title>
        <authorList>
            <consortium name="The Broad Institute Genomics Platform"/>
            <consortium name="The Broad Institute Genome Sequencing Center for Infectious Disease"/>
            <person name="Wu L."/>
            <person name="Ma J."/>
        </authorList>
    </citation>
    <scope>NUCLEOTIDE SEQUENCE [LARGE SCALE GENOMIC DNA]</scope>
    <source>
        <strain evidence="3 4">JCM 14330</strain>
    </source>
</reference>
<accession>A0ABN1BTT1</accession>
<dbReference type="PANTHER" id="PTHR46401">
    <property type="entry name" value="GLYCOSYLTRANSFERASE WBBK-RELATED"/>
    <property type="match status" value="1"/>
</dbReference>
<dbReference type="Pfam" id="PF13692">
    <property type="entry name" value="Glyco_trans_1_4"/>
    <property type="match status" value="1"/>
</dbReference>
<evidence type="ECO:0000256" key="1">
    <source>
        <dbReference type="ARBA" id="ARBA00022679"/>
    </source>
</evidence>
<dbReference type="CDD" id="cd03801">
    <property type="entry name" value="GT4_PimA-like"/>
    <property type="match status" value="1"/>
</dbReference>
<dbReference type="Pfam" id="PF13439">
    <property type="entry name" value="Glyco_transf_4"/>
    <property type="match status" value="1"/>
</dbReference>
<protein>
    <submittedName>
        <fullName evidence="3">Glycosyltransferase family 4 protein</fullName>
    </submittedName>
</protein>
<dbReference type="SUPFAM" id="SSF53756">
    <property type="entry name" value="UDP-Glycosyltransferase/glycogen phosphorylase"/>
    <property type="match status" value="1"/>
</dbReference>
<name>A0ABN1BTT1_9BURK</name>
<comment type="caution">
    <text evidence="3">The sequence shown here is derived from an EMBL/GenBank/DDBJ whole genome shotgun (WGS) entry which is preliminary data.</text>
</comment>
<keyword evidence="1" id="KW-0808">Transferase</keyword>
<gene>
    <name evidence="3" type="ORF">GCM10009097_23200</name>
</gene>
<feature type="domain" description="Glycosyltransferase subfamily 4-like N-terminal" evidence="2">
    <location>
        <begin position="14"/>
        <end position="169"/>
    </location>
</feature>
<dbReference type="EMBL" id="BAAAEN010000007">
    <property type="protein sequence ID" value="GAA0505497.1"/>
    <property type="molecule type" value="Genomic_DNA"/>
</dbReference>
<sequence length="354" mass="38991">MKLAIACHRFGYGGGMERYTMDLVRGLHRLGVRPLVFAREFDTAIPEHAYVEPVRINVRALPSKLRDHYFSARVRALKDSHGVDVLIGCSRTAVSDIAICGGTHQGFLAHAQRSPKWSDRWQIRLETRHYAHARKVVAHSGFMARELERYYDLPAGKLHVAYPPVDATRFVPVTPERRLELRRALGISDGQVAFLFPSTGHGRKGYEQLASFFQDTALPVCLLVAGRPVDAQSPRIRYIGYRQDIEDCYRAADFTILASRYEPFGLVGPESVLCGTPAVLPRDTGCAEVLSREACVTFDLDSPASLADAIAGCVARVHEGRARLSSPSAHLSYATDVLAHARIVLDLATAQAGG</sequence>
<proteinExistence type="predicted"/>